<dbReference type="HOGENOM" id="CLU_2521684_0_0_9"/>
<dbReference type="RefSeq" id="WP_030036513.1">
    <property type="nucleotide sequence ID" value="NZ_DF384213.1"/>
</dbReference>
<evidence type="ECO:0000313" key="1">
    <source>
        <dbReference type="EMBL" id="GAE03463.1"/>
    </source>
</evidence>
<sequence>MLTSTIDFKKTRQKMWGVLKNKTLAQLPYGHETDQNGAELTSYATNCYEDALEEAHTLLANGIGTKDIQIVEFVPYDYIMQPRV</sequence>
<dbReference type="EMBL" id="DF384213">
    <property type="protein sequence ID" value="GAE03463.1"/>
    <property type="molecule type" value="Genomic_DNA"/>
</dbReference>
<protein>
    <submittedName>
        <fullName evidence="1">Uncharacterized protein</fullName>
    </submittedName>
</protein>
<proteinExistence type="predicted"/>
<name>A0A0S6UB18_CLOBO</name>
<dbReference type="AlphaFoldDB" id="A0A0S6UB18"/>
<gene>
    <name evidence="1" type="ORF">CBO05C_3153</name>
</gene>
<accession>A0A0S6UB18</accession>
<organism evidence="1">
    <name type="scientific">Clostridium botulinum B str. Osaka05</name>
    <dbReference type="NCBI Taxonomy" id="1407017"/>
    <lineage>
        <taxon>Bacteria</taxon>
        <taxon>Bacillati</taxon>
        <taxon>Bacillota</taxon>
        <taxon>Clostridia</taxon>
        <taxon>Eubacteriales</taxon>
        <taxon>Clostridiaceae</taxon>
        <taxon>Clostridium</taxon>
    </lineage>
</organism>
<dbReference type="GeneID" id="92939745"/>
<reference evidence="1" key="1">
    <citation type="submission" date="2013-10" db="EMBL/GenBank/DDBJ databases">
        <title>Draft genome sequence of Clostridium botulinum type B strain Osaka05.</title>
        <authorList>
            <person name="Sakaguchi Y."/>
            <person name="Hosomi K."/>
            <person name="Uchiyama J."/>
            <person name="Ogura Y."/>
            <person name="Sakaguchi M."/>
            <person name="Kohda T."/>
            <person name="Mukamoto M."/>
            <person name="Misawa N."/>
            <person name="Matsuzaki S."/>
            <person name="Hayashi T."/>
            <person name="Kozaki S."/>
        </authorList>
    </citation>
    <scope>NUCLEOTIDE SEQUENCE</scope>
    <source>
        <strain evidence="1">Osaka05</strain>
    </source>
</reference>
<dbReference type="Proteomes" id="UP000054164">
    <property type="component" value="Unassembled WGS sequence"/>
</dbReference>